<name>A0ABX3UND4_9GAMM</name>
<evidence type="ECO:0000313" key="5">
    <source>
        <dbReference type="EMBL" id="ORM96275.1"/>
    </source>
</evidence>
<dbReference type="InterPro" id="IPR016177">
    <property type="entry name" value="DNA-bd_dom_sf"/>
</dbReference>
<evidence type="ECO:0000259" key="4">
    <source>
        <dbReference type="PROSITE" id="PS51032"/>
    </source>
</evidence>
<evidence type="ECO:0000256" key="2">
    <source>
        <dbReference type="ARBA" id="ARBA00023125"/>
    </source>
</evidence>
<comment type="caution">
    <text evidence="5">The sequence shown here is derived from an EMBL/GenBank/DDBJ whole genome shotgun (WGS) entry which is preliminary data.</text>
</comment>
<dbReference type="SUPFAM" id="SSF54060">
    <property type="entry name" value="His-Me finger endonucleases"/>
    <property type="match status" value="1"/>
</dbReference>
<dbReference type="Gene3D" id="3.90.75.20">
    <property type="match status" value="1"/>
</dbReference>
<feature type="domain" description="AP2/ERF" evidence="4">
    <location>
        <begin position="112"/>
        <end position="167"/>
    </location>
</feature>
<evidence type="ECO:0000256" key="3">
    <source>
        <dbReference type="ARBA" id="ARBA00023163"/>
    </source>
</evidence>
<sequence>MNQSRITAARLREQLTYDEETGVFCWKIQKGWKFPGDVAGYIRQDGYVYIRVDAILYAAHRLAWLYMYGEWPKECVDHINNVKSDNSKNNLRAATNQENMWNRVAQKNNTSGYKGVGFNKQTKKWKATIKCHGVKIPLGEFKTPEEAHKAYSEASERLHGKFSNTGL</sequence>
<dbReference type="PROSITE" id="PS51032">
    <property type="entry name" value="AP2_ERF"/>
    <property type="match status" value="1"/>
</dbReference>
<keyword evidence="1" id="KW-0805">Transcription regulation</keyword>
<dbReference type="GeneID" id="78549743"/>
<keyword evidence="3" id="KW-0804">Transcription</keyword>
<reference evidence="5 6" key="1">
    <citation type="journal article" date="2017" name="Antonie Van Leeuwenhoek">
        <title>Phylogenomic resolution of the bacterial genus Pantoea and its relationship with Erwinia and Tatumella.</title>
        <authorList>
            <person name="Palmer M."/>
            <person name="Steenkamp E.T."/>
            <person name="Coetzee M.P."/>
            <person name="Chan W.Y."/>
            <person name="van Zyl E."/>
            <person name="De Maayer P."/>
            <person name="Coutinho T.A."/>
            <person name="Blom J."/>
            <person name="Smits T.H."/>
            <person name="Duffy B."/>
            <person name="Venter S.N."/>
        </authorList>
    </citation>
    <scope>NUCLEOTIDE SEQUENCE [LARGE SCALE GENOMIC DNA]</scope>
    <source>
        <strain evidence="5 6">LMG 5345</strain>
    </source>
</reference>
<accession>A0ABX3UND4</accession>
<proteinExistence type="predicted"/>
<keyword evidence="6" id="KW-1185">Reference proteome</keyword>
<gene>
    <name evidence="5" type="ORF">HA46_17255</name>
</gene>
<dbReference type="SUPFAM" id="SSF54171">
    <property type="entry name" value="DNA-binding domain"/>
    <property type="match status" value="1"/>
</dbReference>
<evidence type="ECO:0000313" key="6">
    <source>
        <dbReference type="Proteomes" id="UP000193785"/>
    </source>
</evidence>
<dbReference type="InterPro" id="IPR036955">
    <property type="entry name" value="AP2/ERF_dom_sf"/>
</dbReference>
<dbReference type="RefSeq" id="WP_033748122.1">
    <property type="nucleotide sequence ID" value="NZ_CABMKO010000002.1"/>
</dbReference>
<organism evidence="5 6">
    <name type="scientific">Pantoea septica</name>
    <dbReference type="NCBI Taxonomy" id="472695"/>
    <lineage>
        <taxon>Bacteria</taxon>
        <taxon>Pseudomonadati</taxon>
        <taxon>Pseudomonadota</taxon>
        <taxon>Gammaproteobacteria</taxon>
        <taxon>Enterobacterales</taxon>
        <taxon>Erwiniaceae</taxon>
        <taxon>Pantoea</taxon>
    </lineage>
</organism>
<dbReference type="InterPro" id="IPR003615">
    <property type="entry name" value="HNH_nuc"/>
</dbReference>
<dbReference type="InterPro" id="IPR001471">
    <property type="entry name" value="AP2/ERF_dom"/>
</dbReference>
<dbReference type="Pfam" id="PF13392">
    <property type="entry name" value="HNH_3"/>
    <property type="match status" value="1"/>
</dbReference>
<evidence type="ECO:0000256" key="1">
    <source>
        <dbReference type="ARBA" id="ARBA00023015"/>
    </source>
</evidence>
<protein>
    <recommendedName>
        <fullName evidence="4">AP2/ERF domain-containing protein</fullName>
    </recommendedName>
</protein>
<dbReference type="Proteomes" id="UP000193785">
    <property type="component" value="Unassembled WGS sequence"/>
</dbReference>
<dbReference type="InterPro" id="IPR044925">
    <property type="entry name" value="His-Me_finger_sf"/>
</dbReference>
<dbReference type="EMBL" id="MLJJ01000040">
    <property type="protein sequence ID" value="ORM96275.1"/>
    <property type="molecule type" value="Genomic_DNA"/>
</dbReference>
<keyword evidence="2" id="KW-0238">DNA-binding</keyword>
<dbReference type="Gene3D" id="3.30.730.10">
    <property type="entry name" value="AP2/ERF domain"/>
    <property type="match status" value="1"/>
</dbReference>